<reference evidence="2 3" key="1">
    <citation type="submission" date="2020-02" db="EMBL/GenBank/DDBJ databases">
        <authorList>
            <person name="Ma Q."/>
            <person name="Huang Y."/>
            <person name="Song X."/>
            <person name="Pei D."/>
        </authorList>
    </citation>
    <scope>NUCLEOTIDE SEQUENCE [LARGE SCALE GENOMIC DNA]</scope>
    <source>
        <strain evidence="2">Sxm20200214</strain>
        <tissue evidence="2">Leaf</tissue>
    </source>
</reference>
<name>A0A8X7U0Q0_BRACI</name>
<dbReference type="EMBL" id="JAAMPC010000015">
    <property type="protein sequence ID" value="KAG2258861.1"/>
    <property type="molecule type" value="Genomic_DNA"/>
</dbReference>
<feature type="region of interest" description="Disordered" evidence="1">
    <location>
        <begin position="1"/>
        <end position="21"/>
    </location>
</feature>
<dbReference type="Proteomes" id="UP000886595">
    <property type="component" value="Unassembled WGS sequence"/>
</dbReference>
<gene>
    <name evidence="2" type="ORF">Bca52824_078155</name>
</gene>
<accession>A0A8X7U0Q0</accession>
<organism evidence="2 3">
    <name type="scientific">Brassica carinata</name>
    <name type="common">Ethiopian mustard</name>
    <name type="synonym">Abyssinian cabbage</name>
    <dbReference type="NCBI Taxonomy" id="52824"/>
    <lineage>
        <taxon>Eukaryota</taxon>
        <taxon>Viridiplantae</taxon>
        <taxon>Streptophyta</taxon>
        <taxon>Embryophyta</taxon>
        <taxon>Tracheophyta</taxon>
        <taxon>Spermatophyta</taxon>
        <taxon>Magnoliopsida</taxon>
        <taxon>eudicotyledons</taxon>
        <taxon>Gunneridae</taxon>
        <taxon>Pentapetalae</taxon>
        <taxon>rosids</taxon>
        <taxon>malvids</taxon>
        <taxon>Brassicales</taxon>
        <taxon>Brassicaceae</taxon>
        <taxon>Brassiceae</taxon>
        <taxon>Brassica</taxon>
    </lineage>
</organism>
<keyword evidence="3" id="KW-1185">Reference proteome</keyword>
<evidence type="ECO:0000256" key="1">
    <source>
        <dbReference type="SAM" id="MobiDB-lite"/>
    </source>
</evidence>
<comment type="caution">
    <text evidence="2">The sequence shown here is derived from an EMBL/GenBank/DDBJ whole genome shotgun (WGS) entry which is preliminary data.</text>
</comment>
<sequence>MTAWSEKSGLPKKATEDGNSEYQSSLTRLLSSFLASGADLRLFHHVKVVPLKFRSSKLASRRQRLKSLILLSMFRVGINECSKGSLIWLKSLTINHGFVSIPCDAERADISDKRRPRSAGSFEA</sequence>
<dbReference type="AlphaFoldDB" id="A0A8X7U0Q0"/>
<evidence type="ECO:0000313" key="3">
    <source>
        <dbReference type="Proteomes" id="UP000886595"/>
    </source>
</evidence>
<proteinExistence type="predicted"/>
<protein>
    <submittedName>
        <fullName evidence="2">Uncharacterized protein</fullName>
    </submittedName>
</protein>
<evidence type="ECO:0000313" key="2">
    <source>
        <dbReference type="EMBL" id="KAG2258861.1"/>
    </source>
</evidence>